<evidence type="ECO:0000313" key="2">
    <source>
        <dbReference type="Proteomes" id="UP000006034"/>
    </source>
</evidence>
<gene>
    <name evidence="1" type="ORF">HMPREF0179_01045</name>
</gene>
<dbReference type="RefSeq" id="WP_005025833.1">
    <property type="nucleotide sequence ID" value="NZ_KE150238.1"/>
</dbReference>
<evidence type="ECO:0000313" key="1">
    <source>
        <dbReference type="EMBL" id="EFV45142.1"/>
    </source>
</evidence>
<name>E5Y4D3_BILW3</name>
<sequence length="163" mass="18555">MSAYAEICSMFEQRRKVEEEYASAAYSQLLTFVELFEFYIGCQQPDLVVPLRIDECCNPLPDQTAPFRIVDNKMIAAVCIRTEDKNDCTWVPVSVKPISLVECFMEIGYGTDRVKQFHVNFSYGAIGIKQTSSDNALSYLEAMFKEEASFNPFHTKDDTNEIG</sequence>
<dbReference type="HOGENOM" id="CLU_1623935_0_0_7"/>
<dbReference type="GeneID" id="78086184"/>
<dbReference type="EMBL" id="ADCP02000001">
    <property type="protein sequence ID" value="EFV45142.1"/>
    <property type="molecule type" value="Genomic_DNA"/>
</dbReference>
<comment type="caution">
    <text evidence="1">The sequence shown here is derived from an EMBL/GenBank/DDBJ whole genome shotgun (WGS) entry which is preliminary data.</text>
</comment>
<dbReference type="Proteomes" id="UP000006034">
    <property type="component" value="Unassembled WGS sequence"/>
</dbReference>
<reference evidence="1 2" key="2">
    <citation type="submission" date="2013-04" db="EMBL/GenBank/DDBJ databases">
        <title>The Genome Sequence of Bilophila wadsworthia 3_1_6.</title>
        <authorList>
            <consortium name="The Broad Institute Genomics Platform"/>
            <person name="Earl A."/>
            <person name="Ward D."/>
            <person name="Feldgarden M."/>
            <person name="Gevers D."/>
            <person name="Sibley C."/>
            <person name="Strauss J."/>
            <person name="Allen-Vercoe E."/>
            <person name="Walker B."/>
            <person name="Young S."/>
            <person name="Zeng Q."/>
            <person name="Gargeya S."/>
            <person name="Fitzgerald M."/>
            <person name="Haas B."/>
            <person name="Abouelleil A."/>
            <person name="Allen A.W."/>
            <person name="Alvarado L."/>
            <person name="Arachchi H.M."/>
            <person name="Berlin A.M."/>
            <person name="Chapman S.B."/>
            <person name="Gainer-Dewar J."/>
            <person name="Goldberg J."/>
            <person name="Griggs A."/>
            <person name="Gujja S."/>
            <person name="Hansen M."/>
            <person name="Howarth C."/>
            <person name="Imamovic A."/>
            <person name="Ireland A."/>
            <person name="Larimer J."/>
            <person name="McCowan C."/>
            <person name="Murphy C."/>
            <person name="Pearson M."/>
            <person name="Poon T.W."/>
            <person name="Priest M."/>
            <person name="Roberts A."/>
            <person name="Saif S."/>
            <person name="Shea T."/>
            <person name="Sisk P."/>
            <person name="Sykes S."/>
            <person name="Wortman J."/>
            <person name="Nusbaum C."/>
            <person name="Birren B."/>
        </authorList>
    </citation>
    <scope>NUCLEOTIDE SEQUENCE [LARGE SCALE GENOMIC DNA]</scope>
    <source>
        <strain evidence="1 2">3_1_6</strain>
    </source>
</reference>
<protein>
    <submittedName>
        <fullName evidence="1">Uncharacterized protein</fullName>
    </submittedName>
</protein>
<accession>E5Y4D3</accession>
<dbReference type="AlphaFoldDB" id="E5Y4D3"/>
<reference evidence="1 2" key="1">
    <citation type="submission" date="2010-10" db="EMBL/GenBank/DDBJ databases">
        <authorList>
            <consortium name="The Broad Institute Genome Sequencing Platform"/>
            <person name="Ward D."/>
            <person name="Earl A."/>
            <person name="Feldgarden M."/>
            <person name="Young S.K."/>
            <person name="Gargeya S."/>
            <person name="Zeng Q."/>
            <person name="Alvarado L."/>
            <person name="Berlin A."/>
            <person name="Bochicchio J."/>
            <person name="Chapman S.B."/>
            <person name="Chen Z."/>
            <person name="Freedman E."/>
            <person name="Gellesch M."/>
            <person name="Goldberg J."/>
            <person name="Griggs A."/>
            <person name="Gujja S."/>
            <person name="Heilman E."/>
            <person name="Heiman D."/>
            <person name="Howarth C."/>
            <person name="Mehta T."/>
            <person name="Neiman D."/>
            <person name="Pearson M."/>
            <person name="Roberts A."/>
            <person name="Saif S."/>
            <person name="Shea T."/>
            <person name="Shenoy N."/>
            <person name="Sisk P."/>
            <person name="Stolte C."/>
            <person name="Sykes S."/>
            <person name="White J."/>
            <person name="Yandava C."/>
            <person name="Allen-Vercoe E."/>
            <person name="Sibley C."/>
            <person name="Ambrose C.E."/>
            <person name="Strauss J."/>
            <person name="Daigneault M."/>
            <person name="Haas B."/>
            <person name="Nusbaum C."/>
            <person name="Birren B."/>
        </authorList>
    </citation>
    <scope>NUCLEOTIDE SEQUENCE [LARGE SCALE GENOMIC DNA]</scope>
    <source>
        <strain evidence="1 2">3_1_6</strain>
    </source>
</reference>
<proteinExistence type="predicted"/>
<organism evidence="1 2">
    <name type="scientific">Bilophila wadsworthia (strain 3_1_6)</name>
    <dbReference type="NCBI Taxonomy" id="563192"/>
    <lineage>
        <taxon>Bacteria</taxon>
        <taxon>Pseudomonadati</taxon>
        <taxon>Thermodesulfobacteriota</taxon>
        <taxon>Desulfovibrionia</taxon>
        <taxon>Desulfovibrionales</taxon>
        <taxon>Desulfovibrionaceae</taxon>
        <taxon>Bilophila</taxon>
    </lineage>
</organism>
<keyword evidence="2" id="KW-1185">Reference proteome</keyword>